<feature type="signal peptide" evidence="4">
    <location>
        <begin position="1"/>
        <end position="18"/>
    </location>
</feature>
<evidence type="ECO:0000256" key="4">
    <source>
        <dbReference type="SAM" id="SignalP"/>
    </source>
</evidence>
<proteinExistence type="predicted"/>
<dbReference type="PROSITE" id="PS51257">
    <property type="entry name" value="PROKAR_LIPOPROTEIN"/>
    <property type="match status" value="1"/>
</dbReference>
<dbReference type="GO" id="GO:0071356">
    <property type="term" value="P:cellular response to tumor necrosis factor"/>
    <property type="evidence" value="ECO:0007669"/>
    <property type="project" value="TreeGrafter"/>
</dbReference>
<dbReference type="GO" id="GO:0005829">
    <property type="term" value="C:cytosol"/>
    <property type="evidence" value="ECO:0007669"/>
    <property type="project" value="TreeGrafter"/>
</dbReference>
<evidence type="ECO:0000256" key="3">
    <source>
        <dbReference type="PROSITE-ProRule" id="PRU00023"/>
    </source>
</evidence>
<evidence type="ECO:0000313" key="5">
    <source>
        <dbReference type="EMBL" id="GMH95495.1"/>
    </source>
</evidence>
<feature type="chain" id="PRO_5040886676" description="Ankyrin repeat protein" evidence="4">
    <location>
        <begin position="19"/>
        <end position="271"/>
    </location>
</feature>
<dbReference type="InterPro" id="IPR036770">
    <property type="entry name" value="Ankyrin_rpt-contain_sf"/>
</dbReference>
<dbReference type="EMBL" id="BRXY01000444">
    <property type="protein sequence ID" value="GMH95495.1"/>
    <property type="molecule type" value="Genomic_DNA"/>
</dbReference>
<keyword evidence="6" id="KW-1185">Reference proteome</keyword>
<evidence type="ECO:0008006" key="7">
    <source>
        <dbReference type="Google" id="ProtNLM"/>
    </source>
</evidence>
<dbReference type="InterPro" id="IPR002110">
    <property type="entry name" value="Ankyrin_rpt"/>
</dbReference>
<evidence type="ECO:0000256" key="2">
    <source>
        <dbReference type="ARBA" id="ARBA00023043"/>
    </source>
</evidence>
<accession>A0A9W7EYU2</accession>
<feature type="repeat" description="ANK" evidence="3">
    <location>
        <begin position="97"/>
        <end position="129"/>
    </location>
</feature>
<dbReference type="SMART" id="SM00248">
    <property type="entry name" value="ANK"/>
    <property type="match status" value="5"/>
</dbReference>
<dbReference type="Proteomes" id="UP001165085">
    <property type="component" value="Unassembled WGS sequence"/>
</dbReference>
<dbReference type="PANTHER" id="PTHR46680">
    <property type="entry name" value="NF-KAPPA-B INHIBITOR ALPHA"/>
    <property type="match status" value="1"/>
</dbReference>
<evidence type="ECO:0000313" key="6">
    <source>
        <dbReference type="Proteomes" id="UP001165085"/>
    </source>
</evidence>
<dbReference type="PROSITE" id="PS50297">
    <property type="entry name" value="ANK_REP_REGION"/>
    <property type="match status" value="2"/>
</dbReference>
<keyword evidence="4" id="KW-0732">Signal</keyword>
<dbReference type="Gene3D" id="1.25.40.20">
    <property type="entry name" value="Ankyrin repeat-containing domain"/>
    <property type="match status" value="1"/>
</dbReference>
<dbReference type="OrthoDB" id="194358at2759"/>
<evidence type="ECO:0000256" key="1">
    <source>
        <dbReference type="ARBA" id="ARBA00022737"/>
    </source>
</evidence>
<gene>
    <name evidence="5" type="ORF">TrST_g9579</name>
</gene>
<sequence length="271" mass="28606">MILKVILPFLICISIVTASCPEEGPWTESIIVAIRESKLTAESPLISGENAKYLDEECLGHDGSMTPIMLAAKVGSKPSVIKALISAGADISHKHRSGTTAIMFAAREGEREALKALLEHAQKLGTVDSELTSVDEHGNTPLHLSALQSSCPSCASIMFLSTPSRSFSVLPNANGNTPLQIASFYAVSSHFVDLLLSEKTVKDAIDQPASNNGRTALMLAVSANADHNVISLIKNGADPNFSSGGVTAIELAKEKGMDHLIPLMSTSVSEL</sequence>
<keyword evidence="1" id="KW-0677">Repeat</keyword>
<dbReference type="GO" id="GO:0051059">
    <property type="term" value="F:NF-kappaB binding"/>
    <property type="evidence" value="ECO:0007669"/>
    <property type="project" value="TreeGrafter"/>
</dbReference>
<dbReference type="PROSITE" id="PS50088">
    <property type="entry name" value="ANK_REPEAT"/>
    <property type="match status" value="3"/>
</dbReference>
<reference evidence="6" key="1">
    <citation type="journal article" date="2023" name="Commun. Biol.">
        <title>Genome analysis of Parmales, the sister group of diatoms, reveals the evolutionary specialization of diatoms from phago-mixotrophs to photoautotrophs.</title>
        <authorList>
            <person name="Ban H."/>
            <person name="Sato S."/>
            <person name="Yoshikawa S."/>
            <person name="Yamada K."/>
            <person name="Nakamura Y."/>
            <person name="Ichinomiya M."/>
            <person name="Sato N."/>
            <person name="Blanc-Mathieu R."/>
            <person name="Endo H."/>
            <person name="Kuwata A."/>
            <person name="Ogata H."/>
        </authorList>
    </citation>
    <scope>NUCLEOTIDE SEQUENCE [LARGE SCALE GENOMIC DNA]</scope>
    <source>
        <strain evidence="6">NIES 3701</strain>
    </source>
</reference>
<dbReference type="SUPFAM" id="SSF48403">
    <property type="entry name" value="Ankyrin repeat"/>
    <property type="match status" value="1"/>
</dbReference>
<protein>
    <recommendedName>
        <fullName evidence="7">Ankyrin repeat protein</fullName>
    </recommendedName>
</protein>
<comment type="caution">
    <text evidence="5">The sequence shown here is derived from an EMBL/GenBank/DDBJ whole genome shotgun (WGS) entry which is preliminary data.</text>
</comment>
<name>A0A9W7EYU2_9STRA</name>
<feature type="repeat" description="ANK" evidence="3">
    <location>
        <begin position="212"/>
        <end position="244"/>
    </location>
</feature>
<keyword evidence="2 3" id="KW-0040">ANK repeat</keyword>
<feature type="repeat" description="ANK" evidence="3">
    <location>
        <begin position="63"/>
        <end position="96"/>
    </location>
</feature>
<dbReference type="InterPro" id="IPR051070">
    <property type="entry name" value="NF-kappa-B_inhibitor"/>
</dbReference>
<organism evidence="5 6">
    <name type="scientific">Triparma strigata</name>
    <dbReference type="NCBI Taxonomy" id="1606541"/>
    <lineage>
        <taxon>Eukaryota</taxon>
        <taxon>Sar</taxon>
        <taxon>Stramenopiles</taxon>
        <taxon>Ochrophyta</taxon>
        <taxon>Bolidophyceae</taxon>
        <taxon>Parmales</taxon>
        <taxon>Triparmaceae</taxon>
        <taxon>Triparma</taxon>
    </lineage>
</organism>
<dbReference type="Pfam" id="PF12796">
    <property type="entry name" value="Ank_2"/>
    <property type="match status" value="2"/>
</dbReference>
<dbReference type="PANTHER" id="PTHR46680:SF3">
    <property type="entry name" value="NF-KAPPA-B INHIBITOR CACTUS"/>
    <property type="match status" value="1"/>
</dbReference>
<dbReference type="AlphaFoldDB" id="A0A9W7EYU2"/>